<evidence type="ECO:0000256" key="1">
    <source>
        <dbReference type="SAM" id="MobiDB-lite"/>
    </source>
</evidence>
<protein>
    <submittedName>
        <fullName evidence="3">Oidioi.mRNA.OKI2018_I69.chr1.g1237.t1.cds</fullName>
    </submittedName>
</protein>
<dbReference type="EMBL" id="OU015566">
    <property type="protein sequence ID" value="CAG5104405.1"/>
    <property type="molecule type" value="Genomic_DNA"/>
</dbReference>
<feature type="compositionally biased region" description="Low complexity" evidence="1">
    <location>
        <begin position="14"/>
        <end position="33"/>
    </location>
</feature>
<evidence type="ECO:0000313" key="3">
    <source>
        <dbReference type="EMBL" id="CAG5104405.1"/>
    </source>
</evidence>
<sequence length="132" mass="14380">MLKFGYFRLPGSDPTITPPTTTTETASATAAPAHDPHPNAGFVMDKYKPGEPGNPWVQGEPGITWVQDVGVNLGSSFAGTVLALYVLAFLGKLRAESIKLKLKNCWRRIRKAFKAAEQQPTATPTNREEARL</sequence>
<gene>
    <name evidence="3" type="ORF">OKIOD_LOCUS10002</name>
</gene>
<keyword evidence="2" id="KW-0472">Membrane</keyword>
<dbReference type="Proteomes" id="UP001158576">
    <property type="component" value="Chromosome 1"/>
</dbReference>
<evidence type="ECO:0000256" key="2">
    <source>
        <dbReference type="SAM" id="Phobius"/>
    </source>
</evidence>
<name>A0ABN7SWI5_OIKDI</name>
<feature type="transmembrane region" description="Helical" evidence="2">
    <location>
        <begin position="73"/>
        <end position="93"/>
    </location>
</feature>
<accession>A0ABN7SWI5</accession>
<organism evidence="3 4">
    <name type="scientific">Oikopleura dioica</name>
    <name type="common">Tunicate</name>
    <dbReference type="NCBI Taxonomy" id="34765"/>
    <lineage>
        <taxon>Eukaryota</taxon>
        <taxon>Metazoa</taxon>
        <taxon>Chordata</taxon>
        <taxon>Tunicata</taxon>
        <taxon>Appendicularia</taxon>
        <taxon>Copelata</taxon>
        <taxon>Oikopleuridae</taxon>
        <taxon>Oikopleura</taxon>
    </lineage>
</organism>
<evidence type="ECO:0000313" key="4">
    <source>
        <dbReference type="Proteomes" id="UP001158576"/>
    </source>
</evidence>
<keyword evidence="2" id="KW-1133">Transmembrane helix</keyword>
<keyword evidence="4" id="KW-1185">Reference proteome</keyword>
<feature type="region of interest" description="Disordered" evidence="1">
    <location>
        <begin position="9"/>
        <end position="55"/>
    </location>
</feature>
<proteinExistence type="predicted"/>
<keyword evidence="2" id="KW-0812">Transmembrane</keyword>
<reference evidence="3 4" key="1">
    <citation type="submission" date="2021-04" db="EMBL/GenBank/DDBJ databases">
        <authorList>
            <person name="Bliznina A."/>
        </authorList>
    </citation>
    <scope>NUCLEOTIDE SEQUENCE [LARGE SCALE GENOMIC DNA]</scope>
</reference>